<keyword evidence="3" id="KW-0963">Cytoplasm</keyword>
<name>A0A5B2ZDQ2_9GAMM</name>
<dbReference type="GO" id="GO:0000976">
    <property type="term" value="F:transcription cis-regulatory region binding"/>
    <property type="evidence" value="ECO:0007669"/>
    <property type="project" value="TreeGrafter"/>
</dbReference>
<dbReference type="EMBL" id="VUOD01000003">
    <property type="protein sequence ID" value="KAA2285340.1"/>
    <property type="molecule type" value="Genomic_DNA"/>
</dbReference>
<accession>A0A5B2ZDQ2</accession>
<feature type="compositionally biased region" description="Basic residues" evidence="5">
    <location>
        <begin position="73"/>
        <end position="93"/>
    </location>
</feature>
<dbReference type="GO" id="GO:0003680">
    <property type="term" value="F:minor groove of adenine-thymine-rich DNA binding"/>
    <property type="evidence" value="ECO:0007669"/>
    <property type="project" value="TreeGrafter"/>
</dbReference>
<evidence type="ECO:0000256" key="2">
    <source>
        <dbReference type="ARBA" id="ARBA00010610"/>
    </source>
</evidence>
<dbReference type="SUPFAM" id="SSF81273">
    <property type="entry name" value="H-NS histone-like proteins"/>
    <property type="match status" value="1"/>
</dbReference>
<feature type="region of interest" description="Disordered" evidence="5">
    <location>
        <begin position="66"/>
        <end position="105"/>
    </location>
</feature>
<dbReference type="GO" id="GO:0009295">
    <property type="term" value="C:nucleoid"/>
    <property type="evidence" value="ECO:0007669"/>
    <property type="project" value="UniProtKB-SubCell"/>
</dbReference>
<comment type="caution">
    <text evidence="7">The sequence shown here is derived from an EMBL/GenBank/DDBJ whole genome shotgun (WGS) entry which is preliminary data.</text>
</comment>
<evidence type="ECO:0000256" key="4">
    <source>
        <dbReference type="ARBA" id="ARBA00023125"/>
    </source>
</evidence>
<evidence type="ECO:0000256" key="5">
    <source>
        <dbReference type="SAM" id="MobiDB-lite"/>
    </source>
</evidence>
<dbReference type="Pfam" id="PF00816">
    <property type="entry name" value="Histone_HNS"/>
    <property type="match status" value="1"/>
</dbReference>
<evidence type="ECO:0000313" key="7">
    <source>
        <dbReference type="EMBL" id="KAA2285340.1"/>
    </source>
</evidence>
<evidence type="ECO:0000259" key="6">
    <source>
        <dbReference type="SMART" id="SM00528"/>
    </source>
</evidence>
<protein>
    <submittedName>
        <fullName evidence="7">H-NS histone family protein</fullName>
    </submittedName>
</protein>
<keyword evidence="8" id="KW-1185">Reference proteome</keyword>
<gene>
    <name evidence="7" type="ORF">F0415_05325</name>
</gene>
<comment type="similarity">
    <text evidence="2">Belongs to the histone-like protein H-NS family.</text>
</comment>
<dbReference type="GO" id="GO:0003681">
    <property type="term" value="F:bent DNA binding"/>
    <property type="evidence" value="ECO:0007669"/>
    <property type="project" value="TreeGrafter"/>
</dbReference>
<dbReference type="GO" id="GO:0005829">
    <property type="term" value="C:cytosol"/>
    <property type="evidence" value="ECO:0007669"/>
    <property type="project" value="TreeGrafter"/>
</dbReference>
<dbReference type="InterPro" id="IPR027444">
    <property type="entry name" value="H-NS_C_dom"/>
</dbReference>
<organism evidence="7 8">
    <name type="scientific">Arenimonas fontis</name>
    <dbReference type="NCBI Taxonomy" id="2608255"/>
    <lineage>
        <taxon>Bacteria</taxon>
        <taxon>Pseudomonadati</taxon>
        <taxon>Pseudomonadota</taxon>
        <taxon>Gammaproteobacteria</taxon>
        <taxon>Lysobacterales</taxon>
        <taxon>Lysobacteraceae</taxon>
        <taxon>Arenimonas</taxon>
    </lineage>
</organism>
<comment type="subcellular location">
    <subcellularLocation>
        <location evidence="1">Cytoplasm</location>
        <location evidence="1">Nucleoid</location>
    </subcellularLocation>
</comment>
<evidence type="ECO:0000256" key="3">
    <source>
        <dbReference type="ARBA" id="ARBA00022490"/>
    </source>
</evidence>
<proteinExistence type="inferred from homology"/>
<dbReference type="PANTHER" id="PTHR38097:SF2">
    <property type="entry name" value="DNA-BINDING PROTEIN STPA"/>
    <property type="match status" value="1"/>
</dbReference>
<dbReference type="Gene3D" id="4.10.430.10">
    <property type="entry name" value="Histone-like protein H-NS, C-terminal domain"/>
    <property type="match status" value="1"/>
</dbReference>
<sequence>MGINLEGLSAKELQALIAEADKRRKALAKRKPAATVRKKIVSLARAEGYTVEELFGTARLVRAKAGVKAAGKPARKSARKSAQKGRKVPPKYRHPGDASKTWAGRGMPPRWLSAELAKGKKLEDFLIK</sequence>
<keyword evidence="4" id="KW-0238">DNA-binding</keyword>
<reference evidence="7 8" key="2">
    <citation type="submission" date="2019-09" db="EMBL/GenBank/DDBJ databases">
        <authorList>
            <person name="Mazur A."/>
        </authorList>
    </citation>
    <scope>NUCLEOTIDE SEQUENCE [LARGE SCALE GENOMIC DNA]</scope>
    <source>
        <strain evidence="7 8">3729k</strain>
    </source>
</reference>
<dbReference type="GO" id="GO:0001217">
    <property type="term" value="F:DNA-binding transcription repressor activity"/>
    <property type="evidence" value="ECO:0007669"/>
    <property type="project" value="TreeGrafter"/>
</dbReference>
<feature type="domain" description="DNA-binding protein H-NS-like C-terminal" evidence="6">
    <location>
        <begin position="82"/>
        <end position="127"/>
    </location>
</feature>
<dbReference type="AlphaFoldDB" id="A0A5B2ZDQ2"/>
<dbReference type="PANTHER" id="PTHR38097">
    <property type="match status" value="1"/>
</dbReference>
<dbReference type="Proteomes" id="UP000322165">
    <property type="component" value="Unassembled WGS sequence"/>
</dbReference>
<dbReference type="SMART" id="SM00528">
    <property type="entry name" value="HNS"/>
    <property type="match status" value="1"/>
</dbReference>
<reference evidence="7 8" key="1">
    <citation type="submission" date="2019-09" db="EMBL/GenBank/DDBJ databases">
        <title>Arenimonas chukotkensis sp. nov., a bacterium isolated from Chukotka hot spring, Arctic region, Russia.</title>
        <authorList>
            <person name="Zayulina K.S."/>
            <person name="Prokofeva M.I."/>
            <person name="Elcheninov A.G."/>
            <person name="Novikov A."/>
            <person name="Kochetkova T.V."/>
            <person name="Kublanov I.V."/>
        </authorList>
    </citation>
    <scope>NUCLEOTIDE SEQUENCE [LARGE SCALE GENOMIC DNA]</scope>
    <source>
        <strain evidence="7 8">3729k</strain>
    </source>
</reference>
<dbReference type="InterPro" id="IPR037150">
    <property type="entry name" value="H-NS_C_dom_sf"/>
</dbReference>
<evidence type="ECO:0000313" key="8">
    <source>
        <dbReference type="Proteomes" id="UP000322165"/>
    </source>
</evidence>
<dbReference type="GO" id="GO:0032993">
    <property type="term" value="C:protein-DNA complex"/>
    <property type="evidence" value="ECO:0007669"/>
    <property type="project" value="TreeGrafter"/>
</dbReference>
<evidence type="ECO:0000256" key="1">
    <source>
        <dbReference type="ARBA" id="ARBA00004453"/>
    </source>
</evidence>
<dbReference type="RefSeq" id="WP_149860165.1">
    <property type="nucleotide sequence ID" value="NZ_VUOD01000003.1"/>
</dbReference>